<protein>
    <recommendedName>
        <fullName evidence="1">F-box associated beta-propeller type 3 domain-containing protein</fullName>
    </recommendedName>
</protein>
<dbReference type="OrthoDB" id="10310715at2759"/>
<organism evidence="2">
    <name type="scientific">Triticum aestivum</name>
    <name type="common">Wheat</name>
    <dbReference type="NCBI Taxonomy" id="4565"/>
    <lineage>
        <taxon>Eukaryota</taxon>
        <taxon>Viridiplantae</taxon>
        <taxon>Streptophyta</taxon>
        <taxon>Embryophyta</taxon>
        <taxon>Tracheophyta</taxon>
        <taxon>Spermatophyta</taxon>
        <taxon>Magnoliopsida</taxon>
        <taxon>Liliopsida</taxon>
        <taxon>Poales</taxon>
        <taxon>Poaceae</taxon>
        <taxon>BOP clade</taxon>
        <taxon>Pooideae</taxon>
        <taxon>Triticodae</taxon>
        <taxon>Triticeae</taxon>
        <taxon>Triticinae</taxon>
        <taxon>Triticum</taxon>
    </lineage>
</organism>
<reference evidence="2" key="2">
    <citation type="submission" date="2018-10" db="UniProtKB">
        <authorList>
            <consortium name="EnsemblPlants"/>
        </authorList>
    </citation>
    <scope>IDENTIFICATION</scope>
</reference>
<reference evidence="2" key="1">
    <citation type="submission" date="2018-08" db="EMBL/GenBank/DDBJ databases">
        <authorList>
            <person name="Rossello M."/>
        </authorList>
    </citation>
    <scope>NUCLEOTIDE SEQUENCE [LARGE SCALE GENOMIC DNA]</scope>
    <source>
        <strain evidence="2">cv. Chinese Spring</strain>
    </source>
</reference>
<feature type="domain" description="F-box associated beta-propeller type 3" evidence="1">
    <location>
        <begin position="58"/>
        <end position="243"/>
    </location>
</feature>
<dbReference type="SMR" id="A0A3B6KAF2"/>
<dbReference type="AlphaFoldDB" id="A0A3B6KAF2"/>
<dbReference type="Proteomes" id="UP000019116">
    <property type="component" value="Chromosome 5A"/>
</dbReference>
<dbReference type="InterPro" id="IPR013187">
    <property type="entry name" value="F-box-assoc_dom_typ3"/>
</dbReference>
<sequence length="366" mass="40750">MAAASGSSFWIKSRQPQASDVHMAYCIDPIIMGDRQNFTFRDETPSSSFCHGLSAKFGYSYFGTANGLIALQVSNLVTKRFSGCVIFNPALKIDVMLVFMEFDSRHRFCGFGYCKSAKNFKILMLQNGSIMVKSLGGHPSTQPRSILPSDNIAELDPSICLDNLVYMLEAGGHDNRIRRLIVFNLQEETSIKVDLPPEALHSGLMQLSGSICVASRADTNTDVVLWQLKLDQGWEKISVVAAPCQGRVFGAWRSHPTKLMIWFEGRGAALYQNARSSGEGDPLAWELTYEDHRRVMGEDLGAVLGTWQKKAGLVFCWGYEPTLISPLEFFKSTRDDHQELVYFVIGGRAVAPRLEFLRRLAEALSG</sequence>
<dbReference type="EnsemblPlants" id="TraesCS5A02G054000.1">
    <property type="protein sequence ID" value="TraesCS5A02G054000.1.cds1"/>
    <property type="gene ID" value="TraesCS5A02G054000"/>
</dbReference>
<keyword evidence="3" id="KW-1185">Reference proteome</keyword>
<dbReference type="Gramene" id="TraesROB_scaffold_066950_01G000100.1">
    <property type="protein sequence ID" value="TraesROB_scaffold_066950_01G000100.1"/>
    <property type="gene ID" value="TraesROB_scaffold_066950_01G000100"/>
</dbReference>
<dbReference type="Gramene" id="TraesCS5A02G054000.1">
    <property type="protein sequence ID" value="TraesCS5A02G054000.1.cds1"/>
    <property type="gene ID" value="TraesCS5A02G054000"/>
</dbReference>
<proteinExistence type="predicted"/>
<dbReference type="Gramene" id="TraesCS5A03G0137000.1">
    <property type="protein sequence ID" value="TraesCS5A03G0137000.1.CDS1"/>
    <property type="gene ID" value="TraesCS5A03G0137000"/>
</dbReference>
<evidence type="ECO:0000313" key="2">
    <source>
        <dbReference type="EnsemblPlants" id="TraesCS5A02G054000.1.cds1"/>
    </source>
</evidence>
<name>A0A3B6KAF2_WHEAT</name>
<evidence type="ECO:0000313" key="3">
    <source>
        <dbReference type="Proteomes" id="UP000019116"/>
    </source>
</evidence>
<dbReference type="Pfam" id="PF08268">
    <property type="entry name" value="FBA_3"/>
    <property type="match status" value="1"/>
</dbReference>
<dbReference type="Gramene" id="TraesCLE_scaffold_059487_01G000100.1">
    <property type="protein sequence ID" value="TraesCLE_scaffold_059487_01G000100.1"/>
    <property type="gene ID" value="TraesCLE_scaffold_059487_01G000100"/>
</dbReference>
<accession>A0A3B6KAF2</accession>
<dbReference type="STRING" id="4565.A0A3B6KAF2"/>
<evidence type="ECO:0000259" key="1">
    <source>
        <dbReference type="Pfam" id="PF08268"/>
    </source>
</evidence>
<dbReference type="OMA" id="MAYCIDP"/>